<evidence type="ECO:0000313" key="2">
    <source>
        <dbReference type="EMBL" id="KAJ8605999.1"/>
    </source>
</evidence>
<reference evidence="2" key="1">
    <citation type="submission" date="2023-01" db="EMBL/GenBank/DDBJ databases">
        <title>Metagenome sequencing of chrysophaentin producing Chrysophaeum taylorii.</title>
        <authorList>
            <person name="Davison J."/>
            <person name="Bewley C."/>
        </authorList>
    </citation>
    <scope>NUCLEOTIDE SEQUENCE</scope>
    <source>
        <strain evidence="2">NIES-1699</strain>
    </source>
</reference>
<sequence length="85" mass="8687">MKLLFCLLAGVAAFQAPVGVQRAGPLEASRRDLVERVSPAAIALALVVPTVADAAKPPQLASITPTAKPKSGQIKTSNAGSILKK</sequence>
<feature type="compositionally biased region" description="Polar residues" evidence="1">
    <location>
        <begin position="73"/>
        <end position="85"/>
    </location>
</feature>
<evidence type="ECO:0000256" key="1">
    <source>
        <dbReference type="SAM" id="MobiDB-lite"/>
    </source>
</evidence>
<dbReference type="AlphaFoldDB" id="A0AAD7UIX2"/>
<evidence type="ECO:0000313" key="3">
    <source>
        <dbReference type="Proteomes" id="UP001230188"/>
    </source>
</evidence>
<organism evidence="2 3">
    <name type="scientific">Chrysophaeum taylorii</name>
    <dbReference type="NCBI Taxonomy" id="2483200"/>
    <lineage>
        <taxon>Eukaryota</taxon>
        <taxon>Sar</taxon>
        <taxon>Stramenopiles</taxon>
        <taxon>Ochrophyta</taxon>
        <taxon>Pelagophyceae</taxon>
        <taxon>Pelagomonadales</taxon>
        <taxon>Pelagomonadaceae</taxon>
        <taxon>Chrysophaeum</taxon>
    </lineage>
</organism>
<dbReference type="EMBL" id="JAQMWT010000304">
    <property type="protein sequence ID" value="KAJ8605999.1"/>
    <property type="molecule type" value="Genomic_DNA"/>
</dbReference>
<keyword evidence="3" id="KW-1185">Reference proteome</keyword>
<dbReference type="Proteomes" id="UP001230188">
    <property type="component" value="Unassembled WGS sequence"/>
</dbReference>
<gene>
    <name evidence="2" type="ORF">CTAYLR_010123</name>
</gene>
<feature type="region of interest" description="Disordered" evidence="1">
    <location>
        <begin position="61"/>
        <end position="85"/>
    </location>
</feature>
<proteinExistence type="predicted"/>
<accession>A0AAD7UIX2</accession>
<name>A0AAD7UIX2_9STRA</name>
<comment type="caution">
    <text evidence="2">The sequence shown here is derived from an EMBL/GenBank/DDBJ whole genome shotgun (WGS) entry which is preliminary data.</text>
</comment>
<protein>
    <submittedName>
        <fullName evidence="2">Uncharacterized protein</fullName>
    </submittedName>
</protein>